<protein>
    <submittedName>
        <fullName evidence="1">Uncharacterized protein</fullName>
    </submittedName>
</protein>
<sequence length="242" mass="26349">MPQAAVEALLDAQANAYEICTYLTLAKYTEESGRYSPASVSAVNKATGANKLKSGPVDRAIVRLKQIRAKTVKQVSNGYSGRSHAMVEQPVDLGPILFDRDTWHQQTGEVLPDGPTPRGLVRYVLPDFCEEKDSRVWFGNNLVGGIGGFNQPLKALKNAGDVAARLLLAMYAVNDMELWGGVCPIGSCHGPWRHYKPVADDVNLHGRARLIRAKAKSLVASLDHRISGGSAEAYWDARHALN</sequence>
<dbReference type="AlphaFoldDB" id="A0A059KJP3"/>
<evidence type="ECO:0000313" key="2">
    <source>
        <dbReference type="Proteomes" id="UP000026714"/>
    </source>
</evidence>
<dbReference type="Proteomes" id="UP000026714">
    <property type="component" value="Unassembled WGS sequence"/>
</dbReference>
<accession>A0A059KJP3</accession>
<comment type="caution">
    <text evidence="1">The sequence shown here is derived from an EMBL/GenBank/DDBJ whole genome shotgun (WGS) entry which is preliminary data.</text>
</comment>
<evidence type="ECO:0000313" key="1">
    <source>
        <dbReference type="EMBL" id="KDB51671.1"/>
    </source>
</evidence>
<proteinExistence type="predicted"/>
<reference evidence="1 2" key="1">
    <citation type="journal article" date="2014" name="FEMS Microbiol. Ecol.">
        <title>Sphaerotilus natans encrusted with nanoball-shaped Fe(III) oxide minerals formed by nitrate-reducing mixotrophic Fe(II) oxidation.</title>
        <authorList>
            <person name="Park S."/>
            <person name="Kim D.H."/>
            <person name="Lee J.H."/>
            <person name="Hur H.G."/>
        </authorList>
    </citation>
    <scope>NUCLEOTIDE SEQUENCE [LARGE SCALE GENOMIC DNA]</scope>
    <source>
        <strain evidence="1 2">DSM 6575</strain>
    </source>
</reference>
<keyword evidence="2" id="KW-1185">Reference proteome</keyword>
<organism evidence="1 2">
    <name type="scientific">Sphaerotilus natans subsp. natans DSM 6575</name>
    <dbReference type="NCBI Taxonomy" id="1286631"/>
    <lineage>
        <taxon>Bacteria</taxon>
        <taxon>Pseudomonadati</taxon>
        <taxon>Pseudomonadota</taxon>
        <taxon>Betaproteobacteria</taxon>
        <taxon>Burkholderiales</taxon>
        <taxon>Sphaerotilaceae</taxon>
        <taxon>Sphaerotilus</taxon>
    </lineage>
</organism>
<gene>
    <name evidence="1" type="ORF">X805_26980</name>
</gene>
<dbReference type="EMBL" id="AZRA01000070">
    <property type="protein sequence ID" value="KDB51671.1"/>
    <property type="molecule type" value="Genomic_DNA"/>
</dbReference>
<dbReference type="STRING" id="34103.SAMN05421778_1312"/>
<name>A0A059KJP3_9BURK</name>